<dbReference type="EMBL" id="JAGSPN010000006">
    <property type="protein sequence ID" value="MBR7782568.1"/>
    <property type="molecule type" value="Genomic_DNA"/>
</dbReference>
<dbReference type="RefSeq" id="WP_212687871.1">
    <property type="nucleotide sequence ID" value="NZ_JAGSPN010000006.1"/>
</dbReference>
<evidence type="ECO:0000313" key="2">
    <source>
        <dbReference type="Proteomes" id="UP000680067"/>
    </source>
</evidence>
<dbReference type="Proteomes" id="UP000680067">
    <property type="component" value="Unassembled WGS sequence"/>
</dbReference>
<gene>
    <name evidence="1" type="ORF">KDM89_10455</name>
</gene>
<organism evidence="1 2">
    <name type="scientific">Undibacterium luofuense</name>
    <dbReference type="NCBI Taxonomy" id="2828733"/>
    <lineage>
        <taxon>Bacteria</taxon>
        <taxon>Pseudomonadati</taxon>
        <taxon>Pseudomonadota</taxon>
        <taxon>Betaproteobacteria</taxon>
        <taxon>Burkholderiales</taxon>
        <taxon>Oxalobacteraceae</taxon>
        <taxon>Undibacterium</taxon>
    </lineage>
</organism>
<evidence type="ECO:0000313" key="1">
    <source>
        <dbReference type="EMBL" id="MBR7782568.1"/>
    </source>
</evidence>
<dbReference type="AlphaFoldDB" id="A0A941DKP5"/>
<keyword evidence="2" id="KW-1185">Reference proteome</keyword>
<comment type="caution">
    <text evidence="1">The sequence shown here is derived from an EMBL/GenBank/DDBJ whole genome shotgun (WGS) entry which is preliminary data.</text>
</comment>
<dbReference type="InterPro" id="IPR005358">
    <property type="entry name" value="Puta_zinc/iron-chelating_dom"/>
</dbReference>
<protein>
    <submittedName>
        <fullName evidence="1">YkgJ family cysteine cluster protein</fullName>
    </submittedName>
</protein>
<dbReference type="Pfam" id="PF03692">
    <property type="entry name" value="CxxCxxCC"/>
    <property type="match status" value="1"/>
</dbReference>
<name>A0A941DKP5_9BURK</name>
<reference evidence="1" key="1">
    <citation type="submission" date="2021-04" db="EMBL/GenBank/DDBJ databases">
        <title>novel species isolated from subtropical streams in China.</title>
        <authorList>
            <person name="Lu H."/>
        </authorList>
    </citation>
    <scope>NUCLEOTIDE SEQUENCE</scope>
    <source>
        <strain evidence="1">LFS511W</strain>
    </source>
</reference>
<proteinExistence type="predicted"/>
<sequence length="202" mass="21488">MSNQISAQEQQMLQQGIQAVAAHLQQKMHAGADSISVIRFVHQQLDQIADAPGPQGMTLACAAGCDHCCRQLKQIEISEAEADLMLSVFTEPAQQQALLQRLQQSTGAAAHQPCVMLEQGRCSVYAVRPGVCRKAHSYDAAACAALSEDVPQNLERVLRSEAMLLGLRAVLTPAQSSVAPVNQALLAAAARAGWFSADASQS</sequence>
<accession>A0A941DKP5</accession>